<protein>
    <submittedName>
        <fullName evidence="2">Uncharacterized protein</fullName>
    </submittedName>
</protein>
<feature type="chain" id="PRO_5008518714" evidence="1">
    <location>
        <begin position="20"/>
        <end position="307"/>
    </location>
</feature>
<dbReference type="InParanoid" id="A0A1B1AFD3"/>
<evidence type="ECO:0000313" key="2">
    <source>
        <dbReference type="EMBL" id="ANP45268.1"/>
    </source>
</evidence>
<evidence type="ECO:0000313" key="3">
    <source>
        <dbReference type="Proteomes" id="UP000092498"/>
    </source>
</evidence>
<name>A0A1B1AFD3_9PROT</name>
<accession>A0A1B1AFD3</accession>
<organism evidence="2 3">
    <name type="scientific">Candidatus Viadribacter manganicus</name>
    <dbReference type="NCBI Taxonomy" id="1759059"/>
    <lineage>
        <taxon>Bacteria</taxon>
        <taxon>Pseudomonadati</taxon>
        <taxon>Pseudomonadota</taxon>
        <taxon>Alphaproteobacteria</taxon>
        <taxon>Hyphomonadales</taxon>
        <taxon>Hyphomonadaceae</taxon>
        <taxon>Candidatus Viadribacter</taxon>
    </lineage>
</organism>
<sequence>MRFVALAAAICLWAGAAHADEPLHQALQAYALYQTDITAMLDADIPDAAALDAALNRAARHDPERLTQGWLAYGALAAAQSPAWVNGVRSRVRSAGRPAVLRQLRRDMSYARRRPPGAEEATQLVLSAMAGDNARMNAIAIRFEGLGNAGDTSTWTRRTDAREATLHAPTTRTLAPEVLARLRPTPLTAAPLTEPGAFGGARFWDALGNRTSPAPPPLPWRLIAAHSASLDRMFTLAALMVVGASESETERVTTAFSDAPIQQCLAMQQLELRQCASVTRTPNEDAFCIAEHGYRAPSRCLQIAAPA</sequence>
<keyword evidence="1" id="KW-0732">Signal</keyword>
<reference evidence="2 3" key="1">
    <citation type="submission" date="2015-11" db="EMBL/GenBank/DDBJ databases">
        <title>Whole-Genome Sequence of Candidatus Oderbacter manganicum from the National Park Lower Oder Valley, Germany.</title>
        <authorList>
            <person name="Braun B."/>
            <person name="Liere K."/>
            <person name="Szewzyk U."/>
        </authorList>
    </citation>
    <scope>NUCLEOTIDE SEQUENCE [LARGE SCALE GENOMIC DNA]</scope>
    <source>
        <strain evidence="2 3">OTSz_A_272</strain>
    </source>
</reference>
<keyword evidence="3" id="KW-1185">Reference proteome</keyword>
<dbReference type="EMBL" id="CP013244">
    <property type="protein sequence ID" value="ANP45268.1"/>
    <property type="molecule type" value="Genomic_DNA"/>
</dbReference>
<dbReference type="AlphaFoldDB" id="A0A1B1AFD3"/>
<feature type="signal peptide" evidence="1">
    <location>
        <begin position="1"/>
        <end position="19"/>
    </location>
</feature>
<proteinExistence type="predicted"/>
<dbReference type="RefSeq" id="WP_066768295.1">
    <property type="nucleotide sequence ID" value="NZ_CP013244.1"/>
</dbReference>
<evidence type="ECO:0000256" key="1">
    <source>
        <dbReference type="SAM" id="SignalP"/>
    </source>
</evidence>
<gene>
    <name evidence="2" type="ORF">ATE48_04745</name>
</gene>
<dbReference type="KEGG" id="cbot:ATE48_04745"/>
<dbReference type="OrthoDB" id="7626611at2"/>
<dbReference type="Proteomes" id="UP000092498">
    <property type="component" value="Chromosome"/>
</dbReference>